<comment type="caution">
    <text evidence="8">The sequence shown here is derived from an EMBL/GenBank/DDBJ whole genome shotgun (WGS) entry which is preliminary data.</text>
</comment>
<dbReference type="GO" id="GO:1904047">
    <property type="term" value="F:S-adenosyl-L-methionine binding"/>
    <property type="evidence" value="ECO:0007669"/>
    <property type="project" value="TreeGrafter"/>
</dbReference>
<dbReference type="InterPro" id="IPR002052">
    <property type="entry name" value="DNA_methylase_N6_adenine_CS"/>
</dbReference>
<dbReference type="Proteomes" id="UP000054703">
    <property type="component" value="Unassembled WGS sequence"/>
</dbReference>
<evidence type="ECO:0000256" key="6">
    <source>
        <dbReference type="ARBA" id="ARBA00047942"/>
    </source>
</evidence>
<dbReference type="PATRIC" id="fig|45074.5.peg.1998"/>
<dbReference type="GO" id="GO:0032259">
    <property type="term" value="P:methylation"/>
    <property type="evidence" value="ECO:0007669"/>
    <property type="project" value="UniProtKB-KW"/>
</dbReference>
<comment type="catalytic activity">
    <reaction evidence="6 7">
        <text>a 2'-deoxyadenosine in DNA + S-adenosyl-L-methionine = an N(6)-methyl-2'-deoxyadenosine in DNA + S-adenosyl-L-homocysteine + H(+)</text>
        <dbReference type="Rhea" id="RHEA:15197"/>
        <dbReference type="Rhea" id="RHEA-COMP:12418"/>
        <dbReference type="Rhea" id="RHEA-COMP:12419"/>
        <dbReference type="ChEBI" id="CHEBI:15378"/>
        <dbReference type="ChEBI" id="CHEBI:57856"/>
        <dbReference type="ChEBI" id="CHEBI:59789"/>
        <dbReference type="ChEBI" id="CHEBI:90615"/>
        <dbReference type="ChEBI" id="CHEBI:90616"/>
        <dbReference type="EC" id="2.1.1.72"/>
    </reaction>
</comment>
<dbReference type="SUPFAM" id="SSF53335">
    <property type="entry name" value="S-adenosyl-L-methionine-dependent methyltransferases"/>
    <property type="match status" value="1"/>
</dbReference>
<evidence type="ECO:0000256" key="4">
    <source>
        <dbReference type="ARBA" id="ARBA00022679"/>
    </source>
</evidence>
<dbReference type="PIRSF" id="PIRSF000398">
    <property type="entry name" value="M_m6A_EcoRV"/>
    <property type="match status" value="1"/>
</dbReference>
<dbReference type="InterPro" id="IPR012327">
    <property type="entry name" value="MeTrfase_D12"/>
</dbReference>
<evidence type="ECO:0000256" key="7">
    <source>
        <dbReference type="RuleBase" id="RU361257"/>
    </source>
</evidence>
<dbReference type="STRING" id="45074.Lsan_1874"/>
<dbReference type="Gene3D" id="1.10.1020.10">
    <property type="entry name" value="Adenine-specific Methyltransferase, Domain 2"/>
    <property type="match status" value="1"/>
</dbReference>
<protein>
    <recommendedName>
        <fullName evidence="2 7">Site-specific DNA-methyltransferase (adenine-specific)</fullName>
        <ecNumber evidence="2 7">2.1.1.72</ecNumber>
    </recommendedName>
</protein>
<keyword evidence="5 7" id="KW-0949">S-adenosyl-L-methionine</keyword>
<evidence type="ECO:0000256" key="2">
    <source>
        <dbReference type="ARBA" id="ARBA00011900"/>
    </source>
</evidence>
<evidence type="ECO:0000256" key="3">
    <source>
        <dbReference type="ARBA" id="ARBA00022603"/>
    </source>
</evidence>
<dbReference type="Gene3D" id="3.40.50.150">
    <property type="entry name" value="Vaccinia Virus protein VP39"/>
    <property type="match status" value="1"/>
</dbReference>
<evidence type="ECO:0000313" key="9">
    <source>
        <dbReference type="Proteomes" id="UP000054703"/>
    </source>
</evidence>
<keyword evidence="3 7" id="KW-0489">Methyltransferase</keyword>
<dbReference type="PROSITE" id="PS00092">
    <property type="entry name" value="N6_MTASE"/>
    <property type="match status" value="1"/>
</dbReference>
<dbReference type="EMBL" id="LNYU01000042">
    <property type="protein sequence ID" value="KTD61312.1"/>
    <property type="molecule type" value="Genomic_DNA"/>
</dbReference>
<dbReference type="PANTHER" id="PTHR30481:SF3">
    <property type="entry name" value="DNA ADENINE METHYLASE"/>
    <property type="match status" value="1"/>
</dbReference>
<name>A0A0W0YWM5_9GAMM</name>
<dbReference type="Pfam" id="PF02086">
    <property type="entry name" value="MethyltransfD12"/>
    <property type="match status" value="1"/>
</dbReference>
<dbReference type="GO" id="GO:0006298">
    <property type="term" value="P:mismatch repair"/>
    <property type="evidence" value="ECO:0007669"/>
    <property type="project" value="TreeGrafter"/>
</dbReference>
<organism evidence="8 9">
    <name type="scientific">Legionella santicrucis</name>
    <dbReference type="NCBI Taxonomy" id="45074"/>
    <lineage>
        <taxon>Bacteria</taxon>
        <taxon>Pseudomonadati</taxon>
        <taxon>Pseudomonadota</taxon>
        <taxon>Gammaproteobacteria</taxon>
        <taxon>Legionellales</taxon>
        <taxon>Legionellaceae</taxon>
        <taxon>Legionella</taxon>
    </lineage>
</organism>
<dbReference type="InterPro" id="IPR023095">
    <property type="entry name" value="Ade_MeTrfase_dom_2"/>
</dbReference>
<gene>
    <name evidence="8" type="primary">dam</name>
    <name evidence="8" type="ORF">Lsan_1874</name>
</gene>
<evidence type="ECO:0000256" key="5">
    <source>
        <dbReference type="ARBA" id="ARBA00022691"/>
    </source>
</evidence>
<dbReference type="PANTHER" id="PTHR30481">
    <property type="entry name" value="DNA ADENINE METHYLASE"/>
    <property type="match status" value="1"/>
</dbReference>
<keyword evidence="9" id="KW-1185">Reference proteome</keyword>
<evidence type="ECO:0000313" key="8">
    <source>
        <dbReference type="EMBL" id="KTD61312.1"/>
    </source>
</evidence>
<accession>A0A0W0YWM5</accession>
<evidence type="ECO:0000256" key="1">
    <source>
        <dbReference type="ARBA" id="ARBA00006594"/>
    </source>
</evidence>
<dbReference type="NCBIfam" id="TIGR00571">
    <property type="entry name" value="dam"/>
    <property type="match status" value="1"/>
</dbReference>
<reference evidence="8 9" key="1">
    <citation type="submission" date="2015-11" db="EMBL/GenBank/DDBJ databases">
        <title>Genomic analysis of 38 Legionella species identifies large and diverse effector repertoires.</title>
        <authorList>
            <person name="Burstein D."/>
            <person name="Amaro F."/>
            <person name="Zusman T."/>
            <person name="Lifshitz Z."/>
            <person name="Cohen O."/>
            <person name="Gilbert J.A."/>
            <person name="Pupko T."/>
            <person name="Shuman H.A."/>
            <person name="Segal G."/>
        </authorList>
    </citation>
    <scope>NUCLEOTIDE SEQUENCE [LARGE SCALE GENOMIC DNA]</scope>
    <source>
        <strain evidence="8 9">SC-63-C7</strain>
    </source>
</reference>
<dbReference type="GO" id="GO:0009307">
    <property type="term" value="P:DNA restriction-modification system"/>
    <property type="evidence" value="ECO:0007669"/>
    <property type="project" value="InterPro"/>
</dbReference>
<dbReference type="InterPro" id="IPR029063">
    <property type="entry name" value="SAM-dependent_MTases_sf"/>
</dbReference>
<dbReference type="PRINTS" id="PR00505">
    <property type="entry name" value="D12N6MTFRASE"/>
</dbReference>
<dbReference type="GO" id="GO:0043565">
    <property type="term" value="F:sequence-specific DNA binding"/>
    <property type="evidence" value="ECO:0007669"/>
    <property type="project" value="TreeGrafter"/>
</dbReference>
<proteinExistence type="inferred from homology"/>
<comment type="similarity">
    <text evidence="1 7">Belongs to the N(4)/N(6)-methyltransferase family.</text>
</comment>
<dbReference type="EC" id="2.1.1.72" evidence="2 7"/>
<keyword evidence="4 7" id="KW-0808">Transferase</keyword>
<dbReference type="AlphaFoldDB" id="A0A0W0YWM5"/>
<dbReference type="GO" id="GO:0009007">
    <property type="term" value="F:site-specific DNA-methyltransferase (adenine-specific) activity"/>
    <property type="evidence" value="ECO:0007669"/>
    <property type="project" value="UniProtKB-UniRule"/>
</dbReference>
<sequence>MSMIKIRPFLKWAGSKYNCLEKIVPLLPPGKRLIEPFTGSGVVFMNTNYSSYLLAESNLDLIHLFTLLQQQGDPFVRYCASFFHPEFNRKEKYYQIRTDFNASPYSPQKSAYFLYLNRHGYNGLCRYNSKGIYNVPFGLYTKPYFPHKEMHLFHQKSQCAEFIHNDFRKTFEYAERGDVIYCDPPYVPLSDKTPHLPYNKKLFTNEDQIELTELAKETAAKGIPVILSNHDTEFTRHHYRKAEIKSFPVSRFINCQGSMRQPVNELIAIFN</sequence>
<dbReference type="InterPro" id="IPR012263">
    <property type="entry name" value="M_m6A_EcoRV"/>
</dbReference>